<organism evidence="1 2">
    <name type="scientific">Porites lobata</name>
    <dbReference type="NCBI Taxonomy" id="104759"/>
    <lineage>
        <taxon>Eukaryota</taxon>
        <taxon>Metazoa</taxon>
        <taxon>Cnidaria</taxon>
        <taxon>Anthozoa</taxon>
        <taxon>Hexacorallia</taxon>
        <taxon>Scleractinia</taxon>
        <taxon>Fungiina</taxon>
        <taxon>Poritidae</taxon>
        <taxon>Porites</taxon>
    </lineage>
</organism>
<comment type="caution">
    <text evidence="1">The sequence shown here is derived from an EMBL/GenBank/DDBJ whole genome shotgun (WGS) entry which is preliminary data.</text>
</comment>
<dbReference type="Pfam" id="PF00090">
    <property type="entry name" value="TSP_1"/>
    <property type="match status" value="1"/>
</dbReference>
<evidence type="ECO:0000313" key="2">
    <source>
        <dbReference type="Proteomes" id="UP001159405"/>
    </source>
</evidence>
<gene>
    <name evidence="1" type="ORF">PLOB_00021909</name>
</gene>
<proteinExistence type="predicted"/>
<dbReference type="SUPFAM" id="SSF82895">
    <property type="entry name" value="TSP-1 type 1 repeat"/>
    <property type="match status" value="1"/>
</dbReference>
<name>A0ABN8RQ45_9CNID</name>
<keyword evidence="2" id="KW-1185">Reference proteome</keyword>
<dbReference type="PROSITE" id="PS50092">
    <property type="entry name" value="TSP1"/>
    <property type="match status" value="1"/>
</dbReference>
<reference evidence="1 2" key="1">
    <citation type="submission" date="2022-05" db="EMBL/GenBank/DDBJ databases">
        <authorList>
            <consortium name="Genoscope - CEA"/>
            <person name="William W."/>
        </authorList>
    </citation>
    <scope>NUCLEOTIDE SEQUENCE [LARGE SCALE GENOMIC DNA]</scope>
</reference>
<evidence type="ECO:0000313" key="1">
    <source>
        <dbReference type="EMBL" id="CAH3179482.1"/>
    </source>
</evidence>
<dbReference type="Proteomes" id="UP001159405">
    <property type="component" value="Unassembled WGS sequence"/>
</dbReference>
<accession>A0ABN8RQ45</accession>
<dbReference type="EMBL" id="CALNXK010000257">
    <property type="protein sequence ID" value="CAH3179482.1"/>
    <property type="molecule type" value="Genomic_DNA"/>
</dbReference>
<sequence length="188" mass="20601">MVCSDLPWSPCSVTCGSGTQSRSRPCINGICSETRTCKLDPCLNACGTYYEKVGCFKDKYKRPLPILLLNRTADIDLGNYKTFLNKLVSDCAKATLKAGYKYFGIQFFAQCWSGKSKIAYNAVGKSSKCFAGLFFPKCDNSPCVYCTGANGGSHIKREATKQREFKTGVNLVNMAELKPSTSSRGTCH</sequence>
<protein>
    <submittedName>
        <fullName evidence="1">Uncharacterized protein</fullName>
    </submittedName>
</protein>
<dbReference type="Gene3D" id="2.20.100.10">
    <property type="entry name" value="Thrombospondin type-1 (TSP1) repeat"/>
    <property type="match status" value="1"/>
</dbReference>
<dbReference type="InterPro" id="IPR036383">
    <property type="entry name" value="TSP1_rpt_sf"/>
</dbReference>
<dbReference type="InterPro" id="IPR000884">
    <property type="entry name" value="TSP1_rpt"/>
</dbReference>
<dbReference type="SMART" id="SM00209">
    <property type="entry name" value="TSP1"/>
    <property type="match status" value="1"/>
</dbReference>